<dbReference type="InterPro" id="IPR036283">
    <property type="entry name" value="NOB1_Zf-like_sf"/>
</dbReference>
<dbReference type="AlphaFoldDB" id="A0A182ELR9"/>
<dbReference type="InterPro" id="IPR039907">
    <property type="entry name" value="NOB1"/>
</dbReference>
<comment type="similarity">
    <text evidence="2 8">Belongs to the NOB1 family.</text>
</comment>
<reference evidence="13 14" key="2">
    <citation type="submission" date="2018-08" db="EMBL/GenBank/DDBJ databases">
        <authorList>
            <person name="Laetsch R D."/>
            <person name="Stevens L."/>
            <person name="Kumar S."/>
            <person name="Blaxter L. M."/>
        </authorList>
    </citation>
    <scope>NUCLEOTIDE SEQUENCE [LARGE SCALE GENOMIC DNA]</scope>
</reference>
<organism evidence="15">
    <name type="scientific">Onchocerca ochengi</name>
    <name type="common">Filarial nematode worm</name>
    <dbReference type="NCBI Taxonomy" id="42157"/>
    <lineage>
        <taxon>Eukaryota</taxon>
        <taxon>Metazoa</taxon>
        <taxon>Ecdysozoa</taxon>
        <taxon>Nematoda</taxon>
        <taxon>Chromadorea</taxon>
        <taxon>Rhabditida</taxon>
        <taxon>Spirurina</taxon>
        <taxon>Spiruromorpha</taxon>
        <taxon>Filarioidea</taxon>
        <taxon>Onchocercidae</taxon>
        <taxon>Onchocerca</taxon>
    </lineage>
</organism>
<dbReference type="GO" id="GO:0046872">
    <property type="term" value="F:metal ion binding"/>
    <property type="evidence" value="ECO:0007669"/>
    <property type="project" value="UniProtKB-UniRule"/>
</dbReference>
<evidence type="ECO:0000256" key="10">
    <source>
        <dbReference type="SAM" id="MobiDB-lite"/>
    </source>
</evidence>
<dbReference type="Pfam" id="PF17146">
    <property type="entry name" value="PIN_6"/>
    <property type="match status" value="1"/>
</dbReference>
<evidence type="ECO:0000256" key="5">
    <source>
        <dbReference type="ARBA" id="ARBA00022801"/>
    </source>
</evidence>
<dbReference type="GO" id="GO:0004521">
    <property type="term" value="F:RNA endonuclease activity"/>
    <property type="evidence" value="ECO:0007669"/>
    <property type="project" value="UniProtKB-UniRule"/>
</dbReference>
<gene>
    <name evidence="13" type="ORF">NOO_LOCUS9060</name>
</gene>
<feature type="region of interest" description="Disordered" evidence="10">
    <location>
        <begin position="149"/>
        <end position="173"/>
    </location>
</feature>
<feature type="compositionally biased region" description="Basic residues" evidence="10">
    <location>
        <begin position="363"/>
        <end position="373"/>
    </location>
</feature>
<evidence type="ECO:0000256" key="6">
    <source>
        <dbReference type="ARBA" id="ARBA00022833"/>
    </source>
</evidence>
<proteinExistence type="inferred from homology"/>
<dbReference type="Gene3D" id="6.20.210.10">
    <property type="entry name" value="Nin one binding (NOB1), Zn-ribbon-like"/>
    <property type="match status" value="1"/>
</dbReference>
<feature type="binding site" evidence="9">
    <location>
        <position position="242"/>
    </location>
    <ligand>
        <name>Zn(2+)</name>
        <dbReference type="ChEBI" id="CHEBI:29105"/>
    </ligand>
</feature>
<dbReference type="GO" id="GO:0005737">
    <property type="term" value="C:cytoplasm"/>
    <property type="evidence" value="ECO:0007669"/>
    <property type="project" value="UniProtKB-ARBA"/>
</dbReference>
<dbReference type="PIRSF" id="PIRSF037125">
    <property type="entry name" value="D-site_20S_pre-rRNA_nuclease"/>
    <property type="match status" value="1"/>
</dbReference>
<dbReference type="SUPFAM" id="SSF144206">
    <property type="entry name" value="NOB1 zinc finger-like"/>
    <property type="match status" value="1"/>
</dbReference>
<feature type="compositionally biased region" description="Acidic residues" evidence="10">
    <location>
        <begin position="159"/>
        <end position="173"/>
    </location>
</feature>
<dbReference type="Pfam" id="PF08772">
    <property type="entry name" value="Zn_ribbon_NOB1"/>
    <property type="match status" value="1"/>
</dbReference>
<dbReference type="InterPro" id="IPR014881">
    <property type="entry name" value="NOB1_Zn-bd"/>
</dbReference>
<protein>
    <recommendedName>
        <fullName evidence="8">RNA-binding protein NOB1</fullName>
    </recommendedName>
</protein>
<dbReference type="GO" id="GO:0030688">
    <property type="term" value="C:preribosome, small subunit precursor"/>
    <property type="evidence" value="ECO:0007669"/>
    <property type="project" value="TreeGrafter"/>
</dbReference>
<keyword evidence="14" id="KW-1185">Reference proteome</keyword>
<sequence length="373" mass="41696">MKATEDVPVRKLVADSGAFIKRVPLHDLGSEIYTVPGVISELKCEKMRHLLESLPYEIHIQEPTTESLHIITEFSKKTGDYPSLSAIDLKLLSLVHDLHLEQYGKDGLHYDFQTVSDKSANNYRQTKDILKTDDIEKIDLLCGRNESLNAAGTEKNSESEEMEGINDVSDDANSDSGTWLNEGNVDEILGHVGEIAIPEKEMKVACVTTDFAMQNVLLRLGLFLLSVNGYRIQQLKNYILRCRACFATTTVMTKRFCPRCGNDSLHRVAVSVAEDGTMQLHINWNRLQSARGLKYSLPAPKGGKHPGGPQLFEDQPMPQNRMARCHQDPTETGPFAMKDVTSRSAVLGIRSLQKAGRNPNVRTHGKKRGNKRR</sequence>
<evidence type="ECO:0000256" key="4">
    <source>
        <dbReference type="ARBA" id="ARBA00022723"/>
    </source>
</evidence>
<dbReference type="PANTHER" id="PTHR12814:SF2">
    <property type="entry name" value="RNA-BINDING PROTEIN NOB1"/>
    <property type="match status" value="1"/>
</dbReference>
<dbReference type="OrthoDB" id="446759at2759"/>
<dbReference type="Gene3D" id="3.40.50.1010">
    <property type="entry name" value="5'-nuclease"/>
    <property type="match status" value="1"/>
</dbReference>
<feature type="domain" description="Ribonuclease PIN" evidence="12">
    <location>
        <begin position="12"/>
        <end position="98"/>
    </location>
</feature>
<evidence type="ECO:0000313" key="15">
    <source>
        <dbReference type="WBParaSite" id="nOo.2.0.1.t09060-RA"/>
    </source>
</evidence>
<evidence type="ECO:0000256" key="9">
    <source>
        <dbReference type="PIRSR" id="PIRSR037125-1"/>
    </source>
</evidence>
<dbReference type="CDD" id="cd09876">
    <property type="entry name" value="PIN_Nob1-like"/>
    <property type="match status" value="1"/>
</dbReference>
<comment type="function">
    <text evidence="8">May play a role in mRNA degradation.</text>
</comment>
<feature type="binding site" evidence="9">
    <location>
        <position position="257"/>
    </location>
    <ligand>
        <name>Zn(2+)</name>
        <dbReference type="ChEBI" id="CHEBI:29105"/>
    </ligand>
</feature>
<evidence type="ECO:0000256" key="7">
    <source>
        <dbReference type="ARBA" id="ARBA00023242"/>
    </source>
</evidence>
<evidence type="ECO:0000313" key="13">
    <source>
        <dbReference type="EMBL" id="VDM92244.1"/>
    </source>
</evidence>
<dbReference type="STRING" id="42157.A0A182ELR9"/>
<dbReference type="PANTHER" id="PTHR12814">
    <property type="entry name" value="RNA-BINDING PROTEIN NOB1"/>
    <property type="match status" value="1"/>
</dbReference>
<dbReference type="GO" id="GO:0030490">
    <property type="term" value="P:maturation of SSU-rRNA"/>
    <property type="evidence" value="ECO:0007669"/>
    <property type="project" value="TreeGrafter"/>
</dbReference>
<evidence type="ECO:0000259" key="11">
    <source>
        <dbReference type="Pfam" id="PF08772"/>
    </source>
</evidence>
<feature type="binding site" evidence="9">
    <location>
        <position position="260"/>
    </location>
    <ligand>
        <name>Zn(2+)</name>
        <dbReference type="ChEBI" id="CHEBI:29105"/>
    </ligand>
</feature>
<name>A0A182ELR9_ONCOC</name>
<evidence type="ECO:0000256" key="2">
    <source>
        <dbReference type="ARBA" id="ARBA00005858"/>
    </source>
</evidence>
<feature type="region of interest" description="Disordered" evidence="10">
    <location>
        <begin position="321"/>
        <end position="373"/>
    </location>
</feature>
<dbReference type="FunFam" id="3.40.50.1010:FF:000020">
    <property type="entry name" value="20S-pre-rRNA D-site endonuclease NOB1"/>
    <property type="match status" value="1"/>
</dbReference>
<dbReference type="InterPro" id="IPR033411">
    <property type="entry name" value="Ribonuclease_PIN"/>
</dbReference>
<dbReference type="Proteomes" id="UP000271087">
    <property type="component" value="Unassembled WGS sequence"/>
</dbReference>
<comment type="subcellular location">
    <subcellularLocation>
        <location evidence="1 8">Nucleus</location>
    </subcellularLocation>
</comment>
<reference evidence="15" key="1">
    <citation type="submission" date="2016-06" db="UniProtKB">
        <authorList>
            <consortium name="WormBaseParasite"/>
        </authorList>
    </citation>
    <scope>IDENTIFICATION</scope>
</reference>
<feature type="domain" description="Nin one binding (NOB1) Zn-ribbon-like" evidence="11">
    <location>
        <begin position="232"/>
        <end position="303"/>
    </location>
</feature>
<evidence type="ECO:0000256" key="3">
    <source>
        <dbReference type="ARBA" id="ARBA00022722"/>
    </source>
</evidence>
<feature type="binding site" evidence="9">
    <location>
        <position position="245"/>
    </location>
    <ligand>
        <name>Zn(2+)</name>
        <dbReference type="ChEBI" id="CHEBI:29105"/>
    </ligand>
</feature>
<keyword evidence="4 8" id="KW-0479">Metal-binding</keyword>
<dbReference type="GO" id="GO:0031981">
    <property type="term" value="C:nuclear lumen"/>
    <property type="evidence" value="ECO:0007669"/>
    <property type="project" value="UniProtKB-ARBA"/>
</dbReference>
<keyword evidence="5" id="KW-0378">Hydrolase</keyword>
<keyword evidence="7 8" id="KW-0539">Nucleus</keyword>
<keyword evidence="6 8" id="KW-0862">Zinc</keyword>
<dbReference type="WBParaSite" id="nOo.2.0.1.t09060-RA">
    <property type="protein sequence ID" value="nOo.2.0.1.t09060-RA"/>
    <property type="gene ID" value="nOo.2.0.1.g09060"/>
</dbReference>
<dbReference type="EMBL" id="UYRW01004159">
    <property type="protein sequence ID" value="VDM92244.1"/>
    <property type="molecule type" value="Genomic_DNA"/>
</dbReference>
<dbReference type="InterPro" id="IPR017117">
    <property type="entry name" value="Nob1_euk"/>
</dbReference>
<keyword evidence="3" id="KW-0540">Nuclease</keyword>
<evidence type="ECO:0000256" key="8">
    <source>
        <dbReference type="PIRNR" id="PIRNR037125"/>
    </source>
</evidence>
<evidence type="ECO:0000259" key="12">
    <source>
        <dbReference type="Pfam" id="PF17146"/>
    </source>
</evidence>
<accession>A0A182ELR9</accession>
<dbReference type="GO" id="GO:0016787">
    <property type="term" value="F:hydrolase activity"/>
    <property type="evidence" value="ECO:0007669"/>
    <property type="project" value="UniProtKB-KW"/>
</dbReference>
<evidence type="ECO:0000313" key="14">
    <source>
        <dbReference type="Proteomes" id="UP000271087"/>
    </source>
</evidence>
<evidence type="ECO:0000256" key="1">
    <source>
        <dbReference type="ARBA" id="ARBA00004123"/>
    </source>
</evidence>